<proteinExistence type="predicted"/>
<dbReference type="SMART" id="SM01236">
    <property type="entry name" value="Haem_oxygenase_2"/>
    <property type="match status" value="1"/>
</dbReference>
<organism evidence="1 2">
    <name type="scientific">Embleya scabrispora</name>
    <dbReference type="NCBI Taxonomy" id="159449"/>
    <lineage>
        <taxon>Bacteria</taxon>
        <taxon>Bacillati</taxon>
        <taxon>Actinomycetota</taxon>
        <taxon>Actinomycetes</taxon>
        <taxon>Kitasatosporales</taxon>
        <taxon>Streptomycetaceae</taxon>
        <taxon>Embleya</taxon>
    </lineage>
</organism>
<dbReference type="Proteomes" id="UP000190037">
    <property type="component" value="Unassembled WGS sequence"/>
</dbReference>
<dbReference type="RefSeq" id="WP_078982052.1">
    <property type="nucleotide sequence ID" value="NZ_MWQN01000004.1"/>
</dbReference>
<dbReference type="OrthoDB" id="252872at2"/>
<dbReference type="AlphaFoldDB" id="A0A1T3NKC9"/>
<gene>
    <name evidence="1" type="ORF">B4N89_42970</name>
</gene>
<reference evidence="1 2" key="1">
    <citation type="submission" date="2017-03" db="EMBL/GenBank/DDBJ databases">
        <title>Draft genome sequence of Streptomyces scabrisporus NF3, endophyte isolated from Amphipterygium adstringens.</title>
        <authorList>
            <person name="Vazquez M."/>
            <person name="Ceapa C.D."/>
            <person name="Rodriguez Luna D."/>
            <person name="Sanchez Esquivel S."/>
        </authorList>
    </citation>
    <scope>NUCLEOTIDE SEQUENCE [LARGE SCALE GENOMIC DNA]</scope>
    <source>
        <strain evidence="1 2">NF3</strain>
    </source>
</reference>
<dbReference type="EMBL" id="MWQN01000004">
    <property type="protein sequence ID" value="OPC77293.1"/>
    <property type="molecule type" value="Genomic_DNA"/>
</dbReference>
<evidence type="ECO:0000313" key="2">
    <source>
        <dbReference type="Proteomes" id="UP000190037"/>
    </source>
</evidence>
<dbReference type="SUPFAM" id="SSF48613">
    <property type="entry name" value="Heme oxygenase-like"/>
    <property type="match status" value="1"/>
</dbReference>
<sequence>MTAPTLPTPRGPLSRAVLAALAEPAGTGVRTPAGAGADADGFGEDLQLALYACYELHYRSFAGADPRWEWDPDLLRLRARLEESFLCALRDNVDADGGVDDALAPLLIEPLDGTGVSHHLLERGDVEQFREYVVHRSLYHLKEADPQAWLIPRLTGRAKAGVVTVEFDEYGGGRAERMHARLFADLMRGLGLDPAYGFYLDRVPAPMLAVVNLMSLFGLHRAHRGMAVGQFAAIEIGSPPGAARLAAALERMRVADPACALFYTEHVEADAVHEQLMRREVVAALLEREPELENDVAFGIRAGGVVEDRLAAHLLTAWNEGRSSLRPPERLAPEAVHRAATGAS</sequence>
<evidence type="ECO:0008006" key="3">
    <source>
        <dbReference type="Google" id="ProtNLM"/>
    </source>
</evidence>
<dbReference type="Pfam" id="PF14518">
    <property type="entry name" value="Haem_oxygenas_2"/>
    <property type="match status" value="1"/>
</dbReference>
<dbReference type="InterPro" id="IPR016084">
    <property type="entry name" value="Haem_Oase-like_multi-hlx"/>
</dbReference>
<accession>A0A1T3NKC9</accession>
<keyword evidence="2" id="KW-1185">Reference proteome</keyword>
<protein>
    <recommendedName>
        <fullName evidence="3">Iron-containing redox enzyme family protein</fullName>
    </recommendedName>
</protein>
<dbReference type="STRING" id="159449.B4N89_42970"/>
<dbReference type="Gene3D" id="1.20.910.10">
    <property type="entry name" value="Heme oxygenase-like"/>
    <property type="match status" value="1"/>
</dbReference>
<name>A0A1T3NKC9_9ACTN</name>
<evidence type="ECO:0000313" key="1">
    <source>
        <dbReference type="EMBL" id="OPC77293.1"/>
    </source>
</evidence>
<comment type="caution">
    <text evidence="1">The sequence shown here is derived from an EMBL/GenBank/DDBJ whole genome shotgun (WGS) entry which is preliminary data.</text>
</comment>